<evidence type="ECO:0000313" key="6">
    <source>
        <dbReference type="EMBL" id="CAL7949301.1"/>
    </source>
</evidence>
<evidence type="ECO:0000259" key="5">
    <source>
        <dbReference type="Pfam" id="PF08784"/>
    </source>
</evidence>
<keyword evidence="3" id="KW-0238">DNA-binding</keyword>
<accession>A0ABP1P7P9</accession>
<comment type="similarity">
    <text evidence="2">Belongs to the replication factor A protein 2 family.</text>
</comment>
<keyword evidence="4" id="KW-0539">Nucleus</keyword>
<dbReference type="CDD" id="cd04478">
    <property type="entry name" value="RPA2_DBD_D"/>
    <property type="match status" value="1"/>
</dbReference>
<feature type="domain" description="Replication protein A C-terminal" evidence="5">
    <location>
        <begin position="170"/>
        <end position="239"/>
    </location>
</feature>
<dbReference type="InterPro" id="IPR036390">
    <property type="entry name" value="WH_DNA-bd_sf"/>
</dbReference>
<gene>
    <name evidence="6" type="ORF">XYLVIOL_LOCUS9328</name>
</gene>
<organism evidence="6 7">
    <name type="scientific">Xylocopa violacea</name>
    <name type="common">Violet carpenter bee</name>
    <name type="synonym">Apis violacea</name>
    <dbReference type="NCBI Taxonomy" id="135666"/>
    <lineage>
        <taxon>Eukaryota</taxon>
        <taxon>Metazoa</taxon>
        <taxon>Ecdysozoa</taxon>
        <taxon>Arthropoda</taxon>
        <taxon>Hexapoda</taxon>
        <taxon>Insecta</taxon>
        <taxon>Pterygota</taxon>
        <taxon>Neoptera</taxon>
        <taxon>Endopterygota</taxon>
        <taxon>Hymenoptera</taxon>
        <taxon>Apocrita</taxon>
        <taxon>Aculeata</taxon>
        <taxon>Apoidea</taxon>
        <taxon>Anthophila</taxon>
        <taxon>Apidae</taxon>
        <taxon>Xylocopa</taxon>
        <taxon>Xylocopa</taxon>
    </lineage>
</organism>
<name>A0ABP1P7P9_XYLVO</name>
<dbReference type="PANTHER" id="PTHR13989">
    <property type="entry name" value="REPLICATION PROTEIN A-RELATED"/>
    <property type="match status" value="1"/>
</dbReference>
<reference evidence="6 7" key="1">
    <citation type="submission" date="2024-08" db="EMBL/GenBank/DDBJ databases">
        <authorList>
            <person name="Will J Nash"/>
            <person name="Angela Man"/>
            <person name="Seanna McTaggart"/>
            <person name="Kendall Baker"/>
            <person name="Tom Barker"/>
            <person name="Leah Catchpole"/>
            <person name="Alex Durrant"/>
            <person name="Karim Gharbi"/>
            <person name="Naomi Irish"/>
            <person name="Gemy Kaithakottil"/>
            <person name="Debby Ku"/>
            <person name="Aaliyah Providence"/>
            <person name="Felix Shaw"/>
            <person name="David Swarbreck"/>
            <person name="Chris Watkins"/>
            <person name="Ann M. McCartney"/>
            <person name="Giulio Formenti"/>
            <person name="Alice Mouton"/>
            <person name="Noel Vella"/>
            <person name="Bjorn M von Reumont"/>
            <person name="Adriana Vella"/>
            <person name="Wilfried Haerty"/>
        </authorList>
    </citation>
    <scope>NUCLEOTIDE SEQUENCE [LARGE SCALE GENOMIC DNA]</scope>
</reference>
<dbReference type="PANTHER" id="PTHR13989:SF16">
    <property type="entry name" value="REPLICATION PROTEIN A2"/>
    <property type="match status" value="1"/>
</dbReference>
<proteinExistence type="inferred from homology"/>
<dbReference type="Gene3D" id="2.40.50.140">
    <property type="entry name" value="Nucleic acid-binding proteins"/>
    <property type="match status" value="1"/>
</dbReference>
<evidence type="ECO:0000256" key="4">
    <source>
        <dbReference type="ARBA" id="ARBA00023242"/>
    </source>
</evidence>
<dbReference type="InterPro" id="IPR014892">
    <property type="entry name" value="RPA_C"/>
</dbReference>
<dbReference type="EMBL" id="CAXAJV020001299">
    <property type="protein sequence ID" value="CAL7949301.1"/>
    <property type="molecule type" value="Genomic_DNA"/>
</dbReference>
<evidence type="ECO:0000256" key="1">
    <source>
        <dbReference type="ARBA" id="ARBA00004123"/>
    </source>
</evidence>
<evidence type="ECO:0000256" key="3">
    <source>
        <dbReference type="ARBA" id="ARBA00023125"/>
    </source>
</evidence>
<dbReference type="Pfam" id="PF08784">
    <property type="entry name" value="RPA_C"/>
    <property type="match status" value="1"/>
</dbReference>
<comment type="subcellular location">
    <subcellularLocation>
        <location evidence="1">Nucleus</location>
    </subcellularLocation>
</comment>
<dbReference type="SUPFAM" id="SSF50249">
    <property type="entry name" value="Nucleic acid-binding proteins"/>
    <property type="match status" value="1"/>
</dbReference>
<protein>
    <recommendedName>
        <fullName evidence="5">Replication protein A C-terminal domain-containing protein</fullName>
    </recommendedName>
</protein>
<dbReference type="InterPro" id="IPR036388">
    <property type="entry name" value="WH-like_DNA-bd_sf"/>
</dbReference>
<keyword evidence="7" id="KW-1185">Reference proteome</keyword>
<dbReference type="SUPFAM" id="SSF46785">
    <property type="entry name" value="Winged helix' DNA-binding domain"/>
    <property type="match status" value="1"/>
</dbReference>
<evidence type="ECO:0000256" key="2">
    <source>
        <dbReference type="ARBA" id="ARBA00007815"/>
    </source>
</evidence>
<sequence>MWNNLNDNAASTSGGFLNDSCSSNDKSRERNARRIENIVPIMIRHLTQSYGSDLQLWGSPIHVITFVGIVKQIEQTTTKTKYEIEDETGCVTGLQWLDTDKITSELKINLNTYVRVVGHIREDNEKKYVLILKIIPLTSLNELTSHLLEVTNVMLKAEKKFLSRDECSNTTSNNPTRNGNSLGLTTDQTIVFELIQSENESQNGIERDTLKARLPKNILPELDNIINFLISEGHIYTTFTDDHFKTT</sequence>
<evidence type="ECO:0000313" key="7">
    <source>
        <dbReference type="Proteomes" id="UP001642520"/>
    </source>
</evidence>
<dbReference type="InterPro" id="IPR012340">
    <property type="entry name" value="NA-bd_OB-fold"/>
</dbReference>
<dbReference type="InterPro" id="IPR040260">
    <property type="entry name" value="RFA2-like"/>
</dbReference>
<comment type="caution">
    <text evidence="6">The sequence shown here is derived from an EMBL/GenBank/DDBJ whole genome shotgun (WGS) entry which is preliminary data.</text>
</comment>
<dbReference type="Gene3D" id="1.10.10.10">
    <property type="entry name" value="Winged helix-like DNA-binding domain superfamily/Winged helix DNA-binding domain"/>
    <property type="match status" value="1"/>
</dbReference>
<dbReference type="Proteomes" id="UP001642520">
    <property type="component" value="Unassembled WGS sequence"/>
</dbReference>